<dbReference type="EMBL" id="DVJQ01000034">
    <property type="protein sequence ID" value="HIS74148.1"/>
    <property type="molecule type" value="Genomic_DNA"/>
</dbReference>
<comment type="caution">
    <text evidence="3">The sequence shown here is derived from an EMBL/GenBank/DDBJ whole genome shotgun (WGS) entry which is preliminary data.</text>
</comment>
<name>A0A9D1FIH3_9BACT</name>
<dbReference type="Proteomes" id="UP000886865">
    <property type="component" value="Unassembled WGS sequence"/>
</dbReference>
<evidence type="ECO:0000256" key="1">
    <source>
        <dbReference type="SAM" id="SignalP"/>
    </source>
</evidence>
<protein>
    <submittedName>
        <fullName evidence="3">S-layer homology domain-containing protein</fullName>
    </submittedName>
</protein>
<sequence>MTIKKFVLSATVVSVFALTVPVSFAACPINSDCGCPDTCVEKVTPENAVCKKCNQTPCKCKKEKKKKHKCDPCETGAAAPAPDCGCEVQKDDCGCTTGAAAPSCVQAAQPKAQVYAYPNSIYSNANEAVVGESSNTAAINDNMLEAYNGVMVDDSCPTGCAAPIVPDMVQTDCCPAPNVSSPTSMDAKKIIKEEIPNITGMAADIGEQHYPDVPNSYWASDDINRLTDQCIVVGYPDRYFKPNKDVSRAEMATMVVKGYNLEDQCLTDAGNFPDVPRSHWAYEAINKGVGADMIEGYENGLFKPNGSITRTEALAILSKGINCPMDNCKADEILSKYTDGNQVPAWARECVAKAIDNGALKDEASSKIRPNQKATRAEISSMLQGVRVAGGYDTDVKTACEPCEKTEKMFVEKEECIKIPTLELSMNDIINAKNANVGEQFAATTLNEITINGTTFPCGSTVRGKITEVVRPSKGNGGALKLSFNQISYGDCKEMLPKQVHTAMVQKQKDVNFMVRAIQFPFTMVGTVLGTAGRTVGGAAIGLANATEALFDQAGVGTGELFSGKFKAAGRSYQDGLKTAFKAPVDLTRTALSGTLGTLQTSADELTYLVDPNGMAISRVNPKEKVTIAFGE</sequence>
<dbReference type="PROSITE" id="PS51257">
    <property type="entry name" value="PROKAR_LIPOPROTEIN"/>
    <property type="match status" value="1"/>
</dbReference>
<dbReference type="InterPro" id="IPR001119">
    <property type="entry name" value="SLH_dom"/>
</dbReference>
<dbReference type="InterPro" id="IPR051465">
    <property type="entry name" value="Cell_Envelope_Struct_Comp"/>
</dbReference>
<feature type="chain" id="PRO_5038592942" evidence="1">
    <location>
        <begin position="26"/>
        <end position="632"/>
    </location>
</feature>
<accession>A0A9D1FIH3</accession>
<dbReference type="AlphaFoldDB" id="A0A9D1FIH3"/>
<feature type="domain" description="SLH" evidence="2">
    <location>
        <begin position="206"/>
        <end position="269"/>
    </location>
</feature>
<proteinExistence type="predicted"/>
<keyword evidence="1" id="KW-0732">Signal</keyword>
<feature type="domain" description="SLH" evidence="2">
    <location>
        <begin position="334"/>
        <end position="397"/>
    </location>
</feature>
<evidence type="ECO:0000313" key="3">
    <source>
        <dbReference type="EMBL" id="HIS74148.1"/>
    </source>
</evidence>
<reference evidence="3" key="1">
    <citation type="submission" date="2020-10" db="EMBL/GenBank/DDBJ databases">
        <authorList>
            <person name="Gilroy R."/>
        </authorList>
    </citation>
    <scope>NUCLEOTIDE SEQUENCE</scope>
    <source>
        <strain evidence="3">CHK152-2871</strain>
    </source>
</reference>
<gene>
    <name evidence="3" type="ORF">IAA86_03900</name>
</gene>
<evidence type="ECO:0000259" key="2">
    <source>
        <dbReference type="PROSITE" id="PS51272"/>
    </source>
</evidence>
<feature type="signal peptide" evidence="1">
    <location>
        <begin position="1"/>
        <end position="25"/>
    </location>
</feature>
<dbReference type="PANTHER" id="PTHR43308">
    <property type="entry name" value="OUTER MEMBRANE PROTEIN ALPHA-RELATED"/>
    <property type="match status" value="1"/>
</dbReference>
<feature type="domain" description="SLH" evidence="2">
    <location>
        <begin position="270"/>
        <end position="331"/>
    </location>
</feature>
<organism evidence="3 4">
    <name type="scientific">Candidatus Galligastranaerophilus intestinavium</name>
    <dbReference type="NCBI Taxonomy" id="2840836"/>
    <lineage>
        <taxon>Bacteria</taxon>
        <taxon>Candidatus Galligastranaerophilus</taxon>
    </lineage>
</organism>
<reference evidence="3" key="2">
    <citation type="journal article" date="2021" name="PeerJ">
        <title>Extensive microbial diversity within the chicken gut microbiome revealed by metagenomics and culture.</title>
        <authorList>
            <person name="Gilroy R."/>
            <person name="Ravi A."/>
            <person name="Getino M."/>
            <person name="Pursley I."/>
            <person name="Horton D.L."/>
            <person name="Alikhan N.F."/>
            <person name="Baker D."/>
            <person name="Gharbi K."/>
            <person name="Hall N."/>
            <person name="Watson M."/>
            <person name="Adriaenssens E.M."/>
            <person name="Foster-Nyarko E."/>
            <person name="Jarju S."/>
            <person name="Secka A."/>
            <person name="Antonio M."/>
            <person name="Oren A."/>
            <person name="Chaudhuri R.R."/>
            <person name="La Ragione R."/>
            <person name="Hildebrand F."/>
            <person name="Pallen M.J."/>
        </authorList>
    </citation>
    <scope>NUCLEOTIDE SEQUENCE</scope>
    <source>
        <strain evidence="3">CHK152-2871</strain>
    </source>
</reference>
<dbReference type="PANTHER" id="PTHR43308:SF5">
    <property type="entry name" value="S-LAYER PROTEIN _ PEPTIDOGLYCAN ENDO-BETA-N-ACETYLGLUCOSAMINIDASE"/>
    <property type="match status" value="1"/>
</dbReference>
<evidence type="ECO:0000313" key="4">
    <source>
        <dbReference type="Proteomes" id="UP000886865"/>
    </source>
</evidence>
<dbReference type="Pfam" id="PF00395">
    <property type="entry name" value="SLH"/>
    <property type="match status" value="3"/>
</dbReference>
<dbReference type="PROSITE" id="PS51272">
    <property type="entry name" value="SLH"/>
    <property type="match status" value="3"/>
</dbReference>